<feature type="region of interest" description="Disordered" evidence="10">
    <location>
        <begin position="411"/>
        <end position="439"/>
    </location>
</feature>
<dbReference type="InterPro" id="IPR000209">
    <property type="entry name" value="Peptidase_S8/S53_dom"/>
</dbReference>
<dbReference type="InterPro" id="IPR023828">
    <property type="entry name" value="Peptidase_S8_Ser-AS"/>
</dbReference>
<dbReference type="PROSITE" id="PS00138">
    <property type="entry name" value="SUBTILASE_SER"/>
    <property type="match status" value="1"/>
</dbReference>
<feature type="active site" description="Charge relay system" evidence="8">
    <location>
        <position position="718"/>
    </location>
</feature>
<comment type="catalytic activity">
    <reaction evidence="6">
        <text>Hydrolysis of proteins with broad specificity for peptide bonds, and a preference for a large uncharged residue in P1. Hydrolyzes peptide amides.</text>
        <dbReference type="EC" id="3.4.21.62"/>
    </reaction>
</comment>
<evidence type="ECO:0000256" key="5">
    <source>
        <dbReference type="ARBA" id="ARBA00023145"/>
    </source>
</evidence>
<dbReference type="EMBL" id="HG690674">
    <property type="protein sequence ID" value="CDI75036.1"/>
    <property type="molecule type" value="Genomic_DNA"/>
</dbReference>
<protein>
    <recommendedName>
        <fullName evidence="7">subtilisin</fullName>
        <ecNumber evidence="7">3.4.21.62</ecNumber>
    </recommendedName>
</protein>
<evidence type="ECO:0000256" key="8">
    <source>
        <dbReference type="PROSITE-ProRule" id="PRU01240"/>
    </source>
</evidence>
<evidence type="ECO:0000256" key="3">
    <source>
        <dbReference type="ARBA" id="ARBA00022801"/>
    </source>
</evidence>
<feature type="region of interest" description="Disordered" evidence="10">
    <location>
        <begin position="198"/>
        <end position="230"/>
    </location>
</feature>
<keyword evidence="13" id="KW-1185">Reference proteome</keyword>
<evidence type="ECO:0000256" key="9">
    <source>
        <dbReference type="RuleBase" id="RU003355"/>
    </source>
</evidence>
<evidence type="ECO:0000256" key="1">
    <source>
        <dbReference type="ARBA" id="ARBA00011073"/>
    </source>
</evidence>
<dbReference type="SUPFAM" id="SSF52743">
    <property type="entry name" value="Subtilisin-like"/>
    <property type="match status" value="1"/>
</dbReference>
<evidence type="ECO:0000259" key="11">
    <source>
        <dbReference type="Pfam" id="PF00082"/>
    </source>
</evidence>
<accession>U6G4B2</accession>
<evidence type="ECO:0000313" key="13">
    <source>
        <dbReference type="Proteomes" id="UP000018201"/>
    </source>
</evidence>
<feature type="region of interest" description="Disordered" evidence="10">
    <location>
        <begin position="70"/>
        <end position="97"/>
    </location>
</feature>
<proteinExistence type="inferred from homology"/>
<dbReference type="PROSITE" id="PS00136">
    <property type="entry name" value="SUBTILASE_ASP"/>
    <property type="match status" value="1"/>
</dbReference>
<gene>
    <name evidence="12" type="ORF">EPH_0017800</name>
</gene>
<feature type="domain" description="Peptidase S8/S53" evidence="11">
    <location>
        <begin position="494"/>
        <end position="754"/>
    </location>
</feature>
<keyword evidence="2 8" id="KW-0645">Protease</keyword>
<dbReference type="InterPro" id="IPR015500">
    <property type="entry name" value="Peptidase_S8_subtilisin-rel"/>
</dbReference>
<feature type="region of interest" description="Disordered" evidence="10">
    <location>
        <begin position="2761"/>
        <end position="2780"/>
    </location>
</feature>
<dbReference type="EC" id="3.4.21.62" evidence="7"/>
<name>U6G4B2_9EIME</name>
<dbReference type="OrthoDB" id="531541at2759"/>
<feature type="compositionally biased region" description="Polar residues" evidence="10">
    <location>
        <begin position="426"/>
        <end position="439"/>
    </location>
</feature>
<dbReference type="PANTHER" id="PTHR43399:SF4">
    <property type="entry name" value="CELL WALL-ASSOCIATED PROTEASE"/>
    <property type="match status" value="1"/>
</dbReference>
<feature type="region of interest" description="Disordered" evidence="10">
    <location>
        <begin position="3502"/>
        <end position="3531"/>
    </location>
</feature>
<feature type="compositionally biased region" description="Polar residues" evidence="10">
    <location>
        <begin position="2761"/>
        <end position="2775"/>
    </location>
</feature>
<dbReference type="GO" id="GO:0006508">
    <property type="term" value="P:proteolysis"/>
    <property type="evidence" value="ECO:0007669"/>
    <property type="project" value="UniProtKB-KW"/>
</dbReference>
<sequence length="3572" mass="393635">MVRALTKRVRWQLLLRMAYRLWFLALCLAVVGRYPLCAALRDDSQMTDSLEDHENGINVKAAAREGVEASFQEQVDTPRIPSGPLRHMFAGPPRTGGRIVHPGNKYKQQMGLHPSATAAASPEGLPSWRRNLRYSEASDPPQRIRALSQAERRERSANGRPSLHKGRDEWEMGGLLLSEAPSFRTGIREFLREAPLSSAFDREPEGDSNANLDEAQKQRSSSFDENADTRADLEMTRRMKSLDGSISIPSPLAHSLLYRTRDIANPLNFANFLAEGQEWLIPGTGSLWQGIGRQVDSFFSGIFLKTASILPNYKRNVIICYKEYKPSMWIEMFGQRNQFLRQLASLFQGTHRMQSVYLRNLGMEIFEVPPLWRVREFIATVLKLDRYVSHVYTDQLVSDFDNELQVALPDNSSQEEIASEPLSFRQGDSSRQADNGQHHATIQYRAPSRRLEVMTNDPFTWQQWAIVDSGPTRWGIEAPNAWEVWTGQGLKPRFTVAVIDSGVDYEHPDLQNQIWRNPDEICGNGIDDDFNGFVDDCIGWDFVKGTNLPMDDNGHGTASAGIIAAEPNNGIGLTGVCWGCDILVLKALNEDIKGTISAFARSLDYAIGKGIMLSNNSYGGRGSGFRGLQEAVQRARQAGMIVVAAAGNYNGNNDNDKQPVFPASYDLDNVVSVAAISRNGQLAPFSSYGKRQVDVAAPGANIMTTSARRTYRSVSGTSFAVPMVTGTIALLWTRRPQLNYRQVIHRLLRSVKKNPHLEGLIATGGTVDAWSTLAKEDILDPYAALPVLPMTCASASCSQYATCSDAQGTANGTFDCICPRGTAWNGISGPAAQCLRINSPNRGPCAHNGGCGANSLCQALFTPEPTRKCKCVNGFKPLRLGNREIAAAMANSEMSSFDNTVCIREDILPEEQAYYIITMHKERLKHRRMPLSTQTPVALDKATNMQTTKQYSEQPRLGISTHQNLNHVPTASIPTPFTSGLLKKPWDSDAPAPVQGLPRSPQANMPYQVSAATDIHTAVSNQAQILEKQRMMPLSRGSCLLGDVVPYYCVVVDICPPSFLPDMILAFCLQACAHGDEEKASHVFQLFDQVGIRSPRTKAYGLLFRAYLETKQAQPAAVKGMVAVDQHVGALSFVEKALATVDEVTQLSFCCGSAPADFKRHVPHQKVQEELLKMRRLRLPHQMESKLKEVPVEPLTWLGSGLSYRSSFTLRSVSKMEAGVQKPKRIRGGLGGRQDGNGPISTKVEFPYWAGTVETAISIGRFAVKAAQGVGSAGSQKENVAGPKGEPACNELLKAWAILDPQLPQVVRTAFITRGTPEEVDDQICNIQKSVEPPRTVGENEHFAGYLLAKAALAQRLFPLARVMTKALERWQAGTTSAAVLQRMLETETELRLREFLCELRHQEGTSFSPPSDFALLSASTREPCPIRDIRVQAVRRLDECLTAIAHVSENGDLVEICVATMWNIARPCLGPETRRHIYRNMQKRNEPASNGQLAMNAPDNPVLTTSCIVEGEANLAQMADSRPLSLSLERMAQAVSQLTVAVDNSSPVEQIQNIAFRGRHDLPIVEIIHIAEDLRKKALHQLADEEGKICSRQLRVEPQNASKRLVGSPQQRRASVQRKQMLSFRGESTIKKIIASYGHLVSRAQELGDDRATARAATAILSMIHGTERCLDPASLNAEPCETATPVDLRIRLRPPLETEMAVHAIEAAYALALCCSKLKTAGTSGSTEISTMGPAFEDSDILLEEQPLLPKENGSGSTMKSGENPVSDEQRVHNLLLFGARLSPTRVQEISRLLPVLKELFQRLLEQPPNTCDVVVHTFTEFCSRSALALQDFGLVQEFCSKVPLWHNSSRRKIFGALLQDVMLQEIPQPILSRLLKTSSSAFQETSGGLDKSSKAKQAKGPAPAVAENASLLKLTPDILALLQIEKAILEKESSTREHLLLQCGDLLWSATTAMAAPTSAELVESVELLKTELWTRLAAASLSILQCEQQQLHFTLALKVPKESAHIPQLTRKWDELFRTAEAAMLLVPKVLHTPLMKLQILALTHTEAPNLSATVCSLARSEPSSEADLLLCFARLAQKTPGLMPMVMEAYEGALTLFESDKDPHGIVVHLEVAEWLLSMRRSWSKASSHIRAALELLKRVECQQECRLPWDYSEEESDTQPASAACSPGFISLDGTIIRLDNLLLLQAQALKLFYSPDTSETAEAMRQIVSLSSQMLEASVQSPSKNTSEQDRTTREGETSGAESSGEHTEQTTRKLDPWASTSLYDPIRLARFDSQGNSPAAAEGAWLYNLKTGVSGGKGGLGSLLTSRMHRNSGTIRDILLWSTSLTLAFRLLNKTETHLFELGLEAWALRLTRLRAKVTEAFLMLSLQSNSSNSFVSGMGGVHPAVSLLEASFNIQVFRGAVACRFLDEAQKLQPLFSPSALRAWIAALGPATQAASFYLPSPQILKDFNPNLYARQIAVLATSRFRQGDVDGSLQLLDTVTSWPNFPQLELPVGLDVAEALWKVHAAKGITSKAVPVMKQIEATLSELASAAATGINFEKNAAFATRASAAPSGSQPNPTVIVNRIERGGKTTEGGSLHIHWKRTFLEAVNLLSSLLDRTEELGVPLKPLRVCASSCIRGARFLMAAMRFLWADRRNFTAYHWERRESALTVLPNPSGSPLVTPADLQECCEALHRVLAGLDLEAKAILDFVAQGNDFHVTHQSALAWADMISVASAQLVCFRHQLQLVTLEFWRADIHQVLDGSQQLYATSGADPSSNPANSSHAKASADEKRRVLQQWLYESQYEDALSSSQMKSQQQCLESAIQELEAMRTVGVCRRQVDKKYNCREIWGKSLLDVQWACQCAMLRHHQSLLQARQRIIAQGKELHDLCPWIQDETESHENRELWIEDVRSAVALADKTPKGQQRSLNYLSSVLAKDPREGRYRCIAAPELEQTFLSCIASGHLTEATFLGEELINNVFGNGNLEQLDRGFATIATLQAAQVAQASKLLQLQFMNPHMAESVATQELLVLEDSWREAGAVPQAQVVRRMLESRIGFMHMANLADLTPPVVLNSCLPRNCCVACFHCARGFVFFAVACPSAQLDGSLGAWHFFLQRRALPECLLLNTENALATQGPPGNKSVPKRQFASSSTYPDQVYAVLEDLCEALAAQMLHWSLTAMLNQGQPVGESRSHLLLLPDIRLSHFPFERLPSLKRLFGHRITRDFSLHMFARRMQHHDAVSVASQPRKTVAEMHTGFARESLILLPEYTTYPNIQNMVENEHLPGTEEAQADVPSADEETPTATDLESPTSSLPKRVISPLLTSLNCPSGDWRLAVVAELASFKRAASADTSPGIPPCTSFVPELLCSKSPQVAWIPSLDQMVPSCEDLNYVLAGMNLAHVSLLGLVPMRRELPQSDAGAHMGCYSESTTYCEEQKVHGLSRGIETILMLSIRGVGTIAAVDEILTDQQKVDLTKRFLAEVAGAQAQICAAVESLTSSSPEGGRTRFSTKRHLQHKIEQAEHERFASSENPEERFGAEGLDKEGIAKGMRIYGLPWIGRLASQKNASKAELQKVPQQRGRK</sequence>
<feature type="compositionally biased region" description="Basic and acidic residues" evidence="10">
    <location>
        <begin position="3506"/>
        <end position="3531"/>
    </location>
</feature>
<organism evidence="12 13">
    <name type="scientific">Eimeria praecox</name>
    <dbReference type="NCBI Taxonomy" id="51316"/>
    <lineage>
        <taxon>Eukaryota</taxon>
        <taxon>Sar</taxon>
        <taxon>Alveolata</taxon>
        <taxon>Apicomplexa</taxon>
        <taxon>Conoidasida</taxon>
        <taxon>Coccidia</taxon>
        <taxon>Eucoccidiorida</taxon>
        <taxon>Eimeriorina</taxon>
        <taxon>Eimeriidae</taxon>
        <taxon>Eimeria</taxon>
    </lineage>
</organism>
<dbReference type="VEuPathDB" id="ToxoDB:EPH_0017800"/>
<feature type="region of interest" description="Disordered" evidence="10">
    <location>
        <begin position="148"/>
        <end position="167"/>
    </location>
</feature>
<dbReference type="InterPro" id="IPR051048">
    <property type="entry name" value="Peptidase_S8/S53_subtilisin"/>
</dbReference>
<feature type="compositionally biased region" description="Basic and acidic residues" evidence="10">
    <location>
        <begin position="2234"/>
        <end position="2244"/>
    </location>
</feature>
<evidence type="ECO:0000313" key="12">
    <source>
        <dbReference type="EMBL" id="CDI75036.1"/>
    </source>
</evidence>
<feature type="compositionally biased region" description="Polar residues" evidence="10">
    <location>
        <begin position="3292"/>
        <end position="3303"/>
    </location>
</feature>
<dbReference type="InterPro" id="IPR034204">
    <property type="entry name" value="PfSUB1-like_cat_dom"/>
</dbReference>
<feature type="region of interest" description="Disordered" evidence="10">
    <location>
        <begin position="2222"/>
        <end position="2262"/>
    </location>
</feature>
<dbReference type="Pfam" id="PF00082">
    <property type="entry name" value="Peptidase_S8"/>
    <property type="match status" value="1"/>
</dbReference>
<dbReference type="PROSITE" id="PS51892">
    <property type="entry name" value="SUBTILASE"/>
    <property type="match status" value="1"/>
</dbReference>
<keyword evidence="4 8" id="KW-0720">Serine protease</keyword>
<dbReference type="GO" id="GO:0004252">
    <property type="term" value="F:serine-type endopeptidase activity"/>
    <property type="evidence" value="ECO:0007669"/>
    <property type="project" value="UniProtKB-UniRule"/>
</dbReference>
<dbReference type="Gene3D" id="3.40.50.200">
    <property type="entry name" value="Peptidase S8/S53 domain"/>
    <property type="match status" value="1"/>
</dbReference>
<feature type="region of interest" description="Disordered" evidence="10">
    <location>
        <begin position="3277"/>
        <end position="3303"/>
    </location>
</feature>
<dbReference type="CDD" id="cd07473">
    <property type="entry name" value="Peptidases_S8_Subtilisin_like"/>
    <property type="match status" value="1"/>
</dbReference>
<dbReference type="PANTHER" id="PTHR43399">
    <property type="entry name" value="SUBTILISIN-RELATED"/>
    <property type="match status" value="1"/>
</dbReference>
<feature type="compositionally biased region" description="Basic and acidic residues" evidence="10">
    <location>
        <begin position="2251"/>
        <end position="2262"/>
    </location>
</feature>
<evidence type="ECO:0000256" key="6">
    <source>
        <dbReference type="ARBA" id="ARBA00023529"/>
    </source>
</evidence>
<evidence type="ECO:0000256" key="2">
    <source>
        <dbReference type="ARBA" id="ARBA00022670"/>
    </source>
</evidence>
<feature type="active site" description="Charge relay system" evidence="8">
    <location>
        <position position="555"/>
    </location>
</feature>
<reference evidence="12" key="2">
    <citation type="submission" date="2013-10" db="EMBL/GenBank/DDBJ databases">
        <authorList>
            <person name="Aslett M."/>
        </authorList>
    </citation>
    <scope>NUCLEOTIDE SEQUENCE [LARGE SCALE GENOMIC DNA]</scope>
    <source>
        <strain evidence="12">Houghton</strain>
    </source>
</reference>
<dbReference type="PRINTS" id="PR00723">
    <property type="entry name" value="SUBTILISIN"/>
</dbReference>
<dbReference type="Proteomes" id="UP000018201">
    <property type="component" value="Unassembled WGS sequence"/>
</dbReference>
<keyword evidence="3 8" id="KW-0378">Hydrolase</keyword>
<evidence type="ECO:0000256" key="7">
    <source>
        <dbReference type="ARBA" id="ARBA00023619"/>
    </source>
</evidence>
<feature type="compositionally biased region" description="Polar residues" evidence="10">
    <location>
        <begin position="2222"/>
        <end position="2233"/>
    </location>
</feature>
<dbReference type="InterPro" id="IPR036852">
    <property type="entry name" value="Peptidase_S8/S53_dom_sf"/>
</dbReference>
<feature type="active site" description="Charge relay system" evidence="8">
    <location>
        <position position="500"/>
    </location>
</feature>
<evidence type="ECO:0000256" key="4">
    <source>
        <dbReference type="ARBA" id="ARBA00022825"/>
    </source>
</evidence>
<comment type="similarity">
    <text evidence="1 8 9">Belongs to the peptidase S8 family.</text>
</comment>
<keyword evidence="5" id="KW-0865">Zymogen</keyword>
<evidence type="ECO:0000256" key="10">
    <source>
        <dbReference type="SAM" id="MobiDB-lite"/>
    </source>
</evidence>
<dbReference type="InterPro" id="IPR023827">
    <property type="entry name" value="Peptidase_S8_Asp-AS"/>
</dbReference>
<reference evidence="12" key="1">
    <citation type="submission" date="2013-10" db="EMBL/GenBank/DDBJ databases">
        <title>Genomic analysis of the causative agents of coccidiosis in chickens.</title>
        <authorList>
            <person name="Reid A.J."/>
            <person name="Blake D."/>
            <person name="Billington K."/>
            <person name="Browne H."/>
            <person name="Dunn M."/>
            <person name="Hung S."/>
            <person name="Kawahara F."/>
            <person name="Miranda-Saavedra D."/>
            <person name="Mourier T."/>
            <person name="Nagra H."/>
            <person name="Otto T.D."/>
            <person name="Rawlings N."/>
            <person name="Sanchez A."/>
            <person name="Sanders M."/>
            <person name="Subramaniam C."/>
            <person name="Tay Y."/>
            <person name="Dear P."/>
            <person name="Doerig C."/>
            <person name="Gruber A."/>
            <person name="Parkinson J."/>
            <person name="Shirley M."/>
            <person name="Wan K.L."/>
            <person name="Berriman M."/>
            <person name="Tomley F."/>
            <person name="Pain A."/>
        </authorList>
    </citation>
    <scope>NUCLEOTIDE SEQUENCE [LARGE SCALE GENOMIC DNA]</scope>
    <source>
        <strain evidence="12">Houghton</strain>
    </source>
</reference>